<dbReference type="AlphaFoldDB" id="A0A0D3G7E6"/>
<dbReference type="HOGENOM" id="CLU_2254253_0_0_1"/>
<reference evidence="2" key="1">
    <citation type="journal article" date="2009" name="Rice">
        <title>De Novo Next Generation Sequencing of Plant Genomes.</title>
        <authorList>
            <person name="Rounsley S."/>
            <person name="Marri P.R."/>
            <person name="Yu Y."/>
            <person name="He R."/>
            <person name="Sisneros N."/>
            <person name="Goicoechea J.L."/>
            <person name="Lee S.J."/>
            <person name="Angelova A."/>
            <person name="Kudrna D."/>
            <person name="Luo M."/>
            <person name="Affourtit J."/>
            <person name="Desany B."/>
            <person name="Knight J."/>
            <person name="Niazi F."/>
            <person name="Egholm M."/>
            <person name="Wing R.A."/>
        </authorList>
    </citation>
    <scope>NUCLEOTIDE SEQUENCE [LARGE SCALE GENOMIC DNA]</scope>
    <source>
        <strain evidence="2">cv. IRGC 105608</strain>
    </source>
</reference>
<organism evidence="2">
    <name type="scientific">Oryza barthii</name>
    <dbReference type="NCBI Taxonomy" id="65489"/>
    <lineage>
        <taxon>Eukaryota</taxon>
        <taxon>Viridiplantae</taxon>
        <taxon>Streptophyta</taxon>
        <taxon>Embryophyta</taxon>
        <taxon>Tracheophyta</taxon>
        <taxon>Spermatophyta</taxon>
        <taxon>Magnoliopsida</taxon>
        <taxon>Liliopsida</taxon>
        <taxon>Poales</taxon>
        <taxon>Poaceae</taxon>
        <taxon>BOP clade</taxon>
        <taxon>Oryzoideae</taxon>
        <taxon>Oryzeae</taxon>
        <taxon>Oryzinae</taxon>
        <taxon>Oryza</taxon>
    </lineage>
</organism>
<accession>A0A0D3G7E6</accession>
<evidence type="ECO:0000313" key="3">
    <source>
        <dbReference type="Proteomes" id="UP000026960"/>
    </source>
</evidence>
<reference evidence="2" key="2">
    <citation type="submission" date="2015-03" db="UniProtKB">
        <authorList>
            <consortium name="EnsemblPlants"/>
        </authorList>
    </citation>
    <scope>IDENTIFICATION</scope>
</reference>
<dbReference type="PaxDb" id="65489-OBART05G15730.1"/>
<proteinExistence type="predicted"/>
<protein>
    <submittedName>
        <fullName evidence="2">Uncharacterized protein</fullName>
    </submittedName>
</protein>
<name>A0A0D3G7E6_9ORYZ</name>
<sequence length="122" mass="13291">MQRMARWLPSDGSTSCGGDRWSKTAATTWRREDLVQRGGRRIVEGEPAAGIGGRQAMQRTARRLIRSRALIAEVRERNSGGGRRRRCGGRAIGRGVGRAGRALIEGGGGGIDLNRSDFTRMI</sequence>
<dbReference type="Gramene" id="OBART05G15730.1">
    <property type="protein sequence ID" value="OBART05G15730.1"/>
    <property type="gene ID" value="OBART05G15730"/>
</dbReference>
<evidence type="ECO:0000256" key="1">
    <source>
        <dbReference type="SAM" id="MobiDB-lite"/>
    </source>
</evidence>
<evidence type="ECO:0000313" key="2">
    <source>
        <dbReference type="EnsemblPlants" id="OBART05G15730.1"/>
    </source>
</evidence>
<dbReference type="Proteomes" id="UP000026960">
    <property type="component" value="Chromosome 5"/>
</dbReference>
<dbReference type="EnsemblPlants" id="OBART05G15730.1">
    <property type="protein sequence ID" value="OBART05G15730.1"/>
    <property type="gene ID" value="OBART05G15730"/>
</dbReference>
<feature type="region of interest" description="Disordered" evidence="1">
    <location>
        <begin position="1"/>
        <end position="33"/>
    </location>
</feature>
<keyword evidence="3" id="KW-1185">Reference proteome</keyword>